<dbReference type="RefSeq" id="WP_381739685.1">
    <property type="nucleotide sequence ID" value="NZ_JBHSDP010000015.1"/>
</dbReference>
<protein>
    <submittedName>
        <fullName evidence="10">ABC transporter ATP-binding protein</fullName>
    </submittedName>
</protein>
<feature type="transmembrane region" description="Helical" evidence="7">
    <location>
        <begin position="53"/>
        <end position="70"/>
    </location>
</feature>
<evidence type="ECO:0000256" key="4">
    <source>
        <dbReference type="ARBA" id="ARBA00022840"/>
    </source>
</evidence>
<evidence type="ECO:0000259" key="8">
    <source>
        <dbReference type="PROSITE" id="PS50893"/>
    </source>
</evidence>
<reference evidence="11" key="1">
    <citation type="journal article" date="2019" name="Int. J. Syst. Evol. Microbiol.">
        <title>The Global Catalogue of Microorganisms (GCM) 10K type strain sequencing project: providing services to taxonomists for standard genome sequencing and annotation.</title>
        <authorList>
            <consortium name="The Broad Institute Genomics Platform"/>
            <consortium name="The Broad Institute Genome Sequencing Center for Infectious Disease"/>
            <person name="Wu L."/>
            <person name="Ma J."/>
        </authorList>
    </citation>
    <scope>NUCLEOTIDE SEQUENCE [LARGE SCALE GENOMIC DNA]</scope>
    <source>
        <strain evidence="11">PCU 347</strain>
    </source>
</reference>
<keyword evidence="3" id="KW-0547">Nucleotide-binding</keyword>
<dbReference type="SMART" id="SM00382">
    <property type="entry name" value="AAA"/>
    <property type="match status" value="1"/>
</dbReference>
<dbReference type="PANTHER" id="PTHR24221">
    <property type="entry name" value="ATP-BINDING CASSETTE SUB-FAMILY B"/>
    <property type="match status" value="1"/>
</dbReference>
<evidence type="ECO:0000313" key="10">
    <source>
        <dbReference type="EMBL" id="MFC4329239.1"/>
    </source>
</evidence>
<dbReference type="PROSITE" id="PS50893">
    <property type="entry name" value="ABC_TRANSPORTER_2"/>
    <property type="match status" value="1"/>
</dbReference>
<dbReference type="Gene3D" id="3.40.50.300">
    <property type="entry name" value="P-loop containing nucleotide triphosphate hydrolases"/>
    <property type="match status" value="1"/>
</dbReference>
<keyword evidence="6 7" id="KW-0472">Membrane</keyword>
<keyword evidence="4 10" id="KW-0067">ATP-binding</keyword>
<accession>A0ABV8TFJ2</accession>
<proteinExistence type="predicted"/>
<evidence type="ECO:0000256" key="2">
    <source>
        <dbReference type="ARBA" id="ARBA00022692"/>
    </source>
</evidence>
<evidence type="ECO:0000256" key="7">
    <source>
        <dbReference type="SAM" id="Phobius"/>
    </source>
</evidence>
<dbReference type="PANTHER" id="PTHR24221:SF654">
    <property type="entry name" value="ATP-BINDING CASSETTE SUB-FAMILY B MEMBER 6"/>
    <property type="match status" value="1"/>
</dbReference>
<keyword evidence="11" id="KW-1185">Reference proteome</keyword>
<keyword evidence="2 7" id="KW-0812">Transmembrane</keyword>
<evidence type="ECO:0000259" key="9">
    <source>
        <dbReference type="PROSITE" id="PS50929"/>
    </source>
</evidence>
<evidence type="ECO:0000256" key="1">
    <source>
        <dbReference type="ARBA" id="ARBA00004651"/>
    </source>
</evidence>
<organism evidence="10 11">
    <name type="scientific">Streptomyces andamanensis</name>
    <dbReference type="NCBI Taxonomy" id="1565035"/>
    <lineage>
        <taxon>Bacteria</taxon>
        <taxon>Bacillati</taxon>
        <taxon>Actinomycetota</taxon>
        <taxon>Actinomycetes</taxon>
        <taxon>Kitasatosporales</taxon>
        <taxon>Streptomycetaceae</taxon>
        <taxon>Streptomyces</taxon>
    </lineage>
</organism>
<dbReference type="InterPro" id="IPR011527">
    <property type="entry name" value="ABC1_TM_dom"/>
</dbReference>
<dbReference type="PROSITE" id="PS50929">
    <property type="entry name" value="ABC_TM1F"/>
    <property type="match status" value="1"/>
</dbReference>
<evidence type="ECO:0000256" key="6">
    <source>
        <dbReference type="ARBA" id="ARBA00023136"/>
    </source>
</evidence>
<evidence type="ECO:0000313" key="11">
    <source>
        <dbReference type="Proteomes" id="UP001595824"/>
    </source>
</evidence>
<feature type="transmembrane region" description="Helical" evidence="7">
    <location>
        <begin position="153"/>
        <end position="175"/>
    </location>
</feature>
<dbReference type="InterPro" id="IPR003593">
    <property type="entry name" value="AAA+_ATPase"/>
</dbReference>
<dbReference type="Pfam" id="PF00005">
    <property type="entry name" value="ABC_tran"/>
    <property type="match status" value="1"/>
</dbReference>
<dbReference type="Gene3D" id="1.20.1560.10">
    <property type="entry name" value="ABC transporter type 1, transmembrane domain"/>
    <property type="match status" value="1"/>
</dbReference>
<dbReference type="InterPro" id="IPR027417">
    <property type="entry name" value="P-loop_NTPase"/>
</dbReference>
<dbReference type="Proteomes" id="UP001595824">
    <property type="component" value="Unassembled WGS sequence"/>
</dbReference>
<feature type="domain" description="ABC transmembrane type-1" evidence="9">
    <location>
        <begin position="22"/>
        <end position="299"/>
    </location>
</feature>
<comment type="subcellular location">
    <subcellularLocation>
        <location evidence="1">Cell membrane</location>
        <topology evidence="1">Multi-pass membrane protein</topology>
    </subcellularLocation>
</comment>
<dbReference type="EMBL" id="JBHSDP010000015">
    <property type="protein sequence ID" value="MFC4329239.1"/>
    <property type="molecule type" value="Genomic_DNA"/>
</dbReference>
<feature type="transmembrane region" description="Helical" evidence="7">
    <location>
        <begin position="124"/>
        <end position="147"/>
    </location>
</feature>
<feature type="domain" description="ABC transporter" evidence="8">
    <location>
        <begin position="332"/>
        <end position="566"/>
    </location>
</feature>
<comment type="caution">
    <text evidence="10">The sequence shown here is derived from an EMBL/GenBank/DDBJ whole genome shotgun (WGS) entry which is preliminary data.</text>
</comment>
<gene>
    <name evidence="10" type="ORF">ACFPC0_15760</name>
</gene>
<sequence>MIRSLLRLLPDDRRGRTAAYGALSLCSVLLRAAGVVLLVPLVRELFADDPDGALPLLLVLTAVTAAGWAVDTVTARLGFDLGFALLERVQHEVADRLTRVRLSWLTAGNTATARGALATGGPELVGLFANLLTPLAGALLLPAAIALTLVPVAWQLALAAAAGVPVLLGALWAAVRISARADALAAGTNTALTERLIEFAATQQALRAARRAEPARSHVGRALARQHGSTMRLLLFQVPGQVLFALAGQVALVLLAGVTAVLTVRGELSAPEAVALIVVVARYLEPFTTLAELAPALETVRTALDRVRAVLDAPTAPTGTAALPGDGRAPRIEFQDVRFAYPGGAPVLDGLNLTLEAGTTTAIVGPSGSGKSTVLALLAGLHAPTGGRVLVDGVDASTLDGAARRALTSMVFQHAYLFEGTVRENVLAGDPEADEARLARAVALARVDEITGRLPEGADSAVGEGGTALSGGERQRVGIARALLKPAPLLLVDEATSSLDTENETAVADALTADRHRRTRVIVTHRPVTVRGADRVLFLEDGAVVEDGSVDALLASGGRFHDFWRHQERSASWRLRAAETAGAPDTP</sequence>
<dbReference type="SUPFAM" id="SSF52540">
    <property type="entry name" value="P-loop containing nucleoside triphosphate hydrolases"/>
    <property type="match status" value="1"/>
</dbReference>
<dbReference type="InterPro" id="IPR017871">
    <property type="entry name" value="ABC_transporter-like_CS"/>
</dbReference>
<dbReference type="SUPFAM" id="SSF90123">
    <property type="entry name" value="ABC transporter transmembrane region"/>
    <property type="match status" value="1"/>
</dbReference>
<dbReference type="GO" id="GO:0005524">
    <property type="term" value="F:ATP binding"/>
    <property type="evidence" value="ECO:0007669"/>
    <property type="project" value="UniProtKB-KW"/>
</dbReference>
<feature type="transmembrane region" description="Helical" evidence="7">
    <location>
        <begin position="242"/>
        <end position="262"/>
    </location>
</feature>
<dbReference type="PROSITE" id="PS00211">
    <property type="entry name" value="ABC_TRANSPORTER_1"/>
    <property type="match status" value="1"/>
</dbReference>
<dbReference type="InterPro" id="IPR036640">
    <property type="entry name" value="ABC1_TM_sf"/>
</dbReference>
<dbReference type="InterPro" id="IPR003439">
    <property type="entry name" value="ABC_transporter-like_ATP-bd"/>
</dbReference>
<evidence type="ECO:0000256" key="3">
    <source>
        <dbReference type="ARBA" id="ARBA00022741"/>
    </source>
</evidence>
<feature type="transmembrane region" description="Helical" evidence="7">
    <location>
        <begin position="20"/>
        <end position="41"/>
    </location>
</feature>
<dbReference type="InterPro" id="IPR039421">
    <property type="entry name" value="Type_1_exporter"/>
</dbReference>
<name>A0ABV8TFJ2_9ACTN</name>
<keyword evidence="5 7" id="KW-1133">Transmembrane helix</keyword>
<evidence type="ECO:0000256" key="5">
    <source>
        <dbReference type="ARBA" id="ARBA00022989"/>
    </source>
</evidence>